<proteinExistence type="predicted"/>
<dbReference type="HOGENOM" id="CLU_000022_59_0_0"/>
<keyword evidence="1 4" id="KW-0436">Ligase</keyword>
<sequence>MSYLLTRERGLHRHANIEYNNTHQPKVLFITPMDTIWHALAAQAEQYPDRIFLRFADRQWRYAEAVALARRAAGVFADLGIGLGDRVGLMLGNTPDYLWAWFGCACLGAVTVPINVHLKGDVLHYILEHAGVKVLVIEPSLLDRVLALRDRLPDLHHIVVRSEAGPNGTLAWPDALAGARMAEPTPGNATDLHSILYTSGTTGPPKGVMLNHQAYLHSAALFADVMIGATADDVFGTSLPLFHINAQAHTVLPAIYRGTSVALLEQFSASRYWRQLADLEATICNLLAAMIPILMKQPPSPDDRAHRVRIAACAATPPDLWRAFEERFGLTIIEGYGLTETTGFCVANPRDSVRVGTFGTAMPGFELAIFGPDDTPLPPGVPGEIVIRPQRDNLIMMGYYRQPEQTATAMRGGWFHTGDLGRLDEAGYAIFIDRLKQSIRRRGENISSWEVERAVNAHPAVLESAAVGVPSELGEEEVKVVVVLRPGTTLDPLDLVRWCEERLAYFAVPRYIEFRDSLPKTATERVEKYKLKAEGVGKAWDREAAGYRVKR</sequence>
<dbReference type="CDD" id="cd05934">
    <property type="entry name" value="FACL_DitJ_like"/>
    <property type="match status" value="1"/>
</dbReference>
<evidence type="ECO:0000259" key="3">
    <source>
        <dbReference type="Pfam" id="PF13193"/>
    </source>
</evidence>
<organism evidence="4 5">
    <name type="scientific">Chloroflexus aggregans (strain MD-66 / DSM 9485)</name>
    <dbReference type="NCBI Taxonomy" id="326427"/>
    <lineage>
        <taxon>Bacteria</taxon>
        <taxon>Bacillati</taxon>
        <taxon>Chloroflexota</taxon>
        <taxon>Chloroflexia</taxon>
        <taxon>Chloroflexales</taxon>
        <taxon>Chloroflexineae</taxon>
        <taxon>Chloroflexaceae</taxon>
        <taxon>Chloroflexus</taxon>
    </lineage>
</organism>
<evidence type="ECO:0000259" key="2">
    <source>
        <dbReference type="Pfam" id="PF00501"/>
    </source>
</evidence>
<evidence type="ECO:0000313" key="5">
    <source>
        <dbReference type="Proteomes" id="UP000002508"/>
    </source>
</evidence>
<keyword evidence="5" id="KW-1185">Reference proteome</keyword>
<dbReference type="InterPro" id="IPR000873">
    <property type="entry name" value="AMP-dep_synth/lig_dom"/>
</dbReference>
<dbReference type="InterPro" id="IPR045851">
    <property type="entry name" value="AMP-bd_C_sf"/>
</dbReference>
<dbReference type="KEGG" id="cag:Cagg_0832"/>
<dbReference type="EMBL" id="CP001337">
    <property type="protein sequence ID" value="ACL23755.1"/>
    <property type="molecule type" value="Genomic_DNA"/>
</dbReference>
<dbReference type="eggNOG" id="COG0318">
    <property type="taxonomic scope" value="Bacteria"/>
</dbReference>
<dbReference type="PANTHER" id="PTHR43767:SF1">
    <property type="entry name" value="NONRIBOSOMAL PEPTIDE SYNTHASE PES1 (EUROFUNG)-RELATED"/>
    <property type="match status" value="1"/>
</dbReference>
<dbReference type="PROSITE" id="PS00455">
    <property type="entry name" value="AMP_BINDING"/>
    <property type="match status" value="1"/>
</dbReference>
<dbReference type="InterPro" id="IPR050237">
    <property type="entry name" value="ATP-dep_AMP-bd_enzyme"/>
</dbReference>
<protein>
    <submittedName>
        <fullName evidence="4">AMP-dependent synthetase and ligase</fullName>
    </submittedName>
</protein>
<reference evidence="4" key="1">
    <citation type="submission" date="2008-12" db="EMBL/GenBank/DDBJ databases">
        <title>Complete sequence of Chloroflexus aggregans DSM 9485.</title>
        <authorList>
            <consortium name="US DOE Joint Genome Institute"/>
            <person name="Lucas S."/>
            <person name="Copeland A."/>
            <person name="Lapidus A."/>
            <person name="Glavina del Rio T."/>
            <person name="Dalin E."/>
            <person name="Tice H."/>
            <person name="Pitluck S."/>
            <person name="Foster B."/>
            <person name="Larimer F."/>
            <person name="Land M."/>
            <person name="Hauser L."/>
            <person name="Kyrpides N."/>
            <person name="Mikhailova N."/>
            <person name="Bryant D."/>
            <person name="Richardson P."/>
        </authorList>
    </citation>
    <scope>NUCLEOTIDE SEQUENCE</scope>
    <source>
        <strain evidence="4">DSM 9485</strain>
    </source>
</reference>
<dbReference type="Pfam" id="PF13193">
    <property type="entry name" value="AMP-binding_C"/>
    <property type="match status" value="1"/>
</dbReference>
<dbReference type="AlphaFoldDB" id="B8G5P4"/>
<accession>B8G5P4</accession>
<dbReference type="GO" id="GO:0016878">
    <property type="term" value="F:acid-thiol ligase activity"/>
    <property type="evidence" value="ECO:0007669"/>
    <property type="project" value="UniProtKB-ARBA"/>
</dbReference>
<dbReference type="SUPFAM" id="SSF56801">
    <property type="entry name" value="Acetyl-CoA synthetase-like"/>
    <property type="match status" value="1"/>
</dbReference>
<dbReference type="Gene3D" id="3.40.50.12780">
    <property type="entry name" value="N-terminal domain of ligase-like"/>
    <property type="match status" value="1"/>
</dbReference>
<dbReference type="InterPro" id="IPR042099">
    <property type="entry name" value="ANL_N_sf"/>
</dbReference>
<dbReference type="Proteomes" id="UP000002508">
    <property type="component" value="Chromosome"/>
</dbReference>
<dbReference type="FunFam" id="3.30.300.30:FF:000011">
    <property type="entry name" value="Crotonobetaine/carnitine--CoA ligase"/>
    <property type="match status" value="1"/>
</dbReference>
<dbReference type="Gene3D" id="3.30.300.30">
    <property type="match status" value="1"/>
</dbReference>
<evidence type="ECO:0000313" key="4">
    <source>
        <dbReference type="EMBL" id="ACL23755.1"/>
    </source>
</evidence>
<feature type="domain" description="AMP-dependent synthetase/ligase" evidence="2">
    <location>
        <begin position="41"/>
        <end position="400"/>
    </location>
</feature>
<dbReference type="STRING" id="326427.Cagg_0832"/>
<gene>
    <name evidence="4" type="ordered locus">Cagg_0832</name>
</gene>
<feature type="domain" description="AMP-binding enzyme C-terminal" evidence="3">
    <location>
        <begin position="450"/>
        <end position="523"/>
    </location>
</feature>
<dbReference type="Pfam" id="PF00501">
    <property type="entry name" value="AMP-binding"/>
    <property type="match status" value="1"/>
</dbReference>
<dbReference type="InterPro" id="IPR020845">
    <property type="entry name" value="AMP-binding_CS"/>
</dbReference>
<evidence type="ECO:0000256" key="1">
    <source>
        <dbReference type="ARBA" id="ARBA00022598"/>
    </source>
</evidence>
<dbReference type="PANTHER" id="PTHR43767">
    <property type="entry name" value="LONG-CHAIN-FATTY-ACID--COA LIGASE"/>
    <property type="match status" value="1"/>
</dbReference>
<dbReference type="InterPro" id="IPR025110">
    <property type="entry name" value="AMP-bd_C"/>
</dbReference>
<name>B8G5P4_CHLAD</name>